<reference evidence="3" key="1">
    <citation type="submission" date="2018-05" db="EMBL/GenBank/DDBJ databases">
        <title>Azospirillum thermophila sp. nov., a novel isolated from hot spring.</title>
        <authorList>
            <person name="Zhao Z."/>
        </authorList>
    </citation>
    <scope>NUCLEOTIDE SEQUENCE [LARGE SCALE GENOMIC DNA]</scope>
    <source>
        <strain evidence="3">CFH 70021</strain>
    </source>
</reference>
<evidence type="ECO:0000259" key="1">
    <source>
        <dbReference type="PROSITE" id="PS50075"/>
    </source>
</evidence>
<dbReference type="AlphaFoldDB" id="A0A2S2CUY0"/>
<evidence type="ECO:0000313" key="3">
    <source>
        <dbReference type="Proteomes" id="UP000245629"/>
    </source>
</evidence>
<dbReference type="InterPro" id="IPR009081">
    <property type="entry name" value="PP-bd_ACP"/>
</dbReference>
<dbReference type="PROSITE" id="PS50075">
    <property type="entry name" value="CARRIER"/>
    <property type="match status" value="1"/>
</dbReference>
<evidence type="ECO:0000313" key="2">
    <source>
        <dbReference type="EMBL" id="AWK88334.1"/>
    </source>
</evidence>
<protein>
    <submittedName>
        <fullName evidence="2">D-alanyl carrier protein</fullName>
    </submittedName>
</protein>
<sequence>MANSTHIRKIVDFMARAFQRDDVPVDEDIFASGFATSLFAMQLVDFVEREFGITVEAEDLELDNFRSVAAVAALVERKTARAA</sequence>
<accession>A0A2S2CUY0</accession>
<organism evidence="2 3">
    <name type="scientific">Azospirillum thermophilum</name>
    <dbReference type="NCBI Taxonomy" id="2202148"/>
    <lineage>
        <taxon>Bacteria</taxon>
        <taxon>Pseudomonadati</taxon>
        <taxon>Pseudomonadota</taxon>
        <taxon>Alphaproteobacteria</taxon>
        <taxon>Rhodospirillales</taxon>
        <taxon>Azospirillaceae</taxon>
        <taxon>Azospirillum</taxon>
    </lineage>
</organism>
<dbReference type="KEGG" id="azz:DEW08_19790"/>
<name>A0A2S2CUY0_9PROT</name>
<gene>
    <name evidence="2" type="ORF">DEW08_19790</name>
</gene>
<proteinExistence type="predicted"/>
<dbReference type="InterPro" id="IPR036736">
    <property type="entry name" value="ACP-like_sf"/>
</dbReference>
<keyword evidence="3" id="KW-1185">Reference proteome</keyword>
<dbReference type="EMBL" id="CP029354">
    <property type="protein sequence ID" value="AWK88334.1"/>
    <property type="molecule type" value="Genomic_DNA"/>
</dbReference>
<dbReference type="Proteomes" id="UP000245629">
    <property type="component" value="Chromosome 3"/>
</dbReference>
<feature type="domain" description="Carrier" evidence="1">
    <location>
        <begin position="1"/>
        <end position="79"/>
    </location>
</feature>
<dbReference type="SUPFAM" id="SSF47336">
    <property type="entry name" value="ACP-like"/>
    <property type="match status" value="1"/>
</dbReference>
<dbReference type="Pfam" id="PF00550">
    <property type="entry name" value="PP-binding"/>
    <property type="match status" value="1"/>
</dbReference>
<dbReference type="Gene3D" id="1.10.1200.10">
    <property type="entry name" value="ACP-like"/>
    <property type="match status" value="1"/>
</dbReference>
<dbReference type="OrthoDB" id="2625323at2"/>
<dbReference type="RefSeq" id="WP_109330503.1">
    <property type="nucleotide sequence ID" value="NZ_CP029354.1"/>
</dbReference>